<organism evidence="2 3">
    <name type="scientific">Paramecium octaurelia</name>
    <dbReference type="NCBI Taxonomy" id="43137"/>
    <lineage>
        <taxon>Eukaryota</taxon>
        <taxon>Sar</taxon>
        <taxon>Alveolata</taxon>
        <taxon>Ciliophora</taxon>
        <taxon>Intramacronucleata</taxon>
        <taxon>Oligohymenophorea</taxon>
        <taxon>Peniculida</taxon>
        <taxon>Parameciidae</taxon>
        <taxon>Paramecium</taxon>
    </lineage>
</organism>
<dbReference type="EMBL" id="CAJJDP010000077">
    <property type="protein sequence ID" value="CAD8182058.1"/>
    <property type="molecule type" value="Genomic_DNA"/>
</dbReference>
<keyword evidence="3" id="KW-1185">Reference proteome</keyword>
<dbReference type="AlphaFoldDB" id="A0A8S1VW01"/>
<reference evidence="2" key="1">
    <citation type="submission" date="2021-01" db="EMBL/GenBank/DDBJ databases">
        <authorList>
            <consortium name="Genoscope - CEA"/>
            <person name="William W."/>
        </authorList>
    </citation>
    <scope>NUCLEOTIDE SEQUENCE</scope>
</reference>
<proteinExistence type="predicted"/>
<evidence type="ECO:0000313" key="2">
    <source>
        <dbReference type="EMBL" id="CAD8182058.1"/>
    </source>
</evidence>
<evidence type="ECO:0008006" key="4">
    <source>
        <dbReference type="Google" id="ProtNLM"/>
    </source>
</evidence>
<evidence type="ECO:0000313" key="3">
    <source>
        <dbReference type="Proteomes" id="UP000683925"/>
    </source>
</evidence>
<gene>
    <name evidence="2" type="ORF">POCTA_138.1.T0780097</name>
</gene>
<name>A0A8S1VW01_PAROT</name>
<keyword evidence="1" id="KW-0472">Membrane</keyword>
<sequence length="128" mass="14773">MVMVIQYLVKNVMFSVQVVLNSPINAYHVHKQEKQRPIVSVNRAIMIFVCNFVLNAIQIVIHAKFKQIIECNTNEFRELNSITKTCECSKNYIEINGVCEQCSQSFKTCTQSTDKCTSCSQFRILKEQ</sequence>
<protein>
    <recommendedName>
        <fullName evidence="4">Transmembrane protein</fullName>
    </recommendedName>
</protein>
<comment type="caution">
    <text evidence="2">The sequence shown here is derived from an EMBL/GenBank/DDBJ whole genome shotgun (WGS) entry which is preliminary data.</text>
</comment>
<keyword evidence="1" id="KW-0812">Transmembrane</keyword>
<dbReference type="Proteomes" id="UP000683925">
    <property type="component" value="Unassembled WGS sequence"/>
</dbReference>
<accession>A0A8S1VW01</accession>
<feature type="transmembrane region" description="Helical" evidence="1">
    <location>
        <begin position="41"/>
        <end position="61"/>
    </location>
</feature>
<keyword evidence="1" id="KW-1133">Transmembrane helix</keyword>
<dbReference type="OrthoDB" id="409374at2759"/>
<evidence type="ECO:0000256" key="1">
    <source>
        <dbReference type="SAM" id="Phobius"/>
    </source>
</evidence>